<keyword evidence="1" id="KW-0812">Transmembrane</keyword>
<dbReference type="Pfam" id="PF21537">
    <property type="entry name" value="DUF1980_C"/>
    <property type="match status" value="1"/>
</dbReference>
<dbReference type="RefSeq" id="WP_338690246.1">
    <property type="nucleotide sequence ID" value="NZ_AP024702.1"/>
</dbReference>
<dbReference type="PANTHER" id="PTHR40047:SF1">
    <property type="entry name" value="UPF0703 PROTEIN YCGQ"/>
    <property type="match status" value="1"/>
</dbReference>
<evidence type="ECO:0000313" key="4">
    <source>
        <dbReference type="EMBL" id="BCX47830.1"/>
    </source>
</evidence>
<feature type="domain" description="DUF1980" evidence="2">
    <location>
        <begin position="10"/>
        <end position="104"/>
    </location>
</feature>
<accession>A0ABM7R9E2</accession>
<dbReference type="InterPro" id="IPR052955">
    <property type="entry name" value="UPF0703_membrane_permease"/>
</dbReference>
<organism evidence="4 5">
    <name type="scientific">Haloferula helveola</name>
    <dbReference type="NCBI Taxonomy" id="490095"/>
    <lineage>
        <taxon>Bacteria</taxon>
        <taxon>Pseudomonadati</taxon>
        <taxon>Verrucomicrobiota</taxon>
        <taxon>Verrucomicrobiia</taxon>
        <taxon>Verrucomicrobiales</taxon>
        <taxon>Verrucomicrobiaceae</taxon>
        <taxon>Haloferula</taxon>
    </lineage>
</organism>
<evidence type="ECO:0000259" key="2">
    <source>
        <dbReference type="Pfam" id="PF09323"/>
    </source>
</evidence>
<keyword evidence="5" id="KW-1185">Reference proteome</keyword>
<keyword evidence="1" id="KW-0472">Membrane</keyword>
<gene>
    <name evidence="4" type="ORF">HAHE_17380</name>
</gene>
<dbReference type="InterPro" id="IPR048447">
    <property type="entry name" value="DUF1980_C"/>
</dbReference>
<dbReference type="Pfam" id="PF09323">
    <property type="entry name" value="DUF1980"/>
    <property type="match status" value="1"/>
</dbReference>
<evidence type="ECO:0000256" key="1">
    <source>
        <dbReference type="SAM" id="Phobius"/>
    </source>
</evidence>
<dbReference type="PANTHER" id="PTHR40047">
    <property type="entry name" value="UPF0703 PROTEIN YCGQ"/>
    <property type="match status" value="1"/>
</dbReference>
<feature type="transmembrane region" description="Helical" evidence="1">
    <location>
        <begin position="82"/>
        <end position="103"/>
    </location>
</feature>
<dbReference type="EMBL" id="AP024702">
    <property type="protein sequence ID" value="BCX47830.1"/>
    <property type="molecule type" value="Genomic_DNA"/>
</dbReference>
<dbReference type="InterPro" id="IPR048493">
    <property type="entry name" value="DUF1980_N"/>
</dbReference>
<feature type="transmembrane region" description="Helical" evidence="1">
    <location>
        <begin position="39"/>
        <end position="61"/>
    </location>
</feature>
<evidence type="ECO:0000313" key="5">
    <source>
        <dbReference type="Proteomes" id="UP001374893"/>
    </source>
</evidence>
<dbReference type="Proteomes" id="UP001374893">
    <property type="component" value="Chromosome"/>
</dbReference>
<evidence type="ECO:0000259" key="3">
    <source>
        <dbReference type="Pfam" id="PF21537"/>
    </source>
</evidence>
<proteinExistence type="predicted"/>
<reference evidence="4 5" key="1">
    <citation type="submission" date="2021-06" db="EMBL/GenBank/DDBJ databases">
        <title>Complete genome of Haloferula helveola possessing various polysaccharide degrading enzymes.</title>
        <authorList>
            <person name="Takami H."/>
            <person name="Huang C."/>
            <person name="Hamasaki K."/>
        </authorList>
    </citation>
    <scope>NUCLEOTIDE SEQUENCE [LARGE SCALE GENOMIC DNA]</scope>
    <source>
        <strain evidence="4 5">CN-1</strain>
    </source>
</reference>
<sequence>MKNRVLSRALRSIALISWGGVLVYFYTSNRLVKYLAPDFRLIAFAGGLGLIVMGLFTLLTAREVASCGHDHGPEDEHDHETLDVHPLAAFLIMVVPLFLGVAWTKDQYSIAALSRKGLNDSPSDAGSLFLSSVLPPLTKEIIEKQHPPDENGYRKFPLMELFFSSADPEMRELVEGMSVVTEGRLVADADGKPGEYRLYRLFITCCAADSRPIPIIARFKPEALPQVENNTWMTLSGTITFPDEGEGPQPVLVVDFGEATEAPFEESFMRGF</sequence>
<feature type="domain" description="DUF1980" evidence="3">
    <location>
        <begin position="176"/>
        <end position="240"/>
    </location>
</feature>
<keyword evidence="1" id="KW-1133">Transmembrane helix</keyword>
<feature type="transmembrane region" description="Helical" evidence="1">
    <location>
        <begin position="9"/>
        <end position="27"/>
    </location>
</feature>
<protein>
    <recommendedName>
        <fullName evidence="6">TIGR03943 family protein</fullName>
    </recommendedName>
</protein>
<name>A0ABM7R9E2_9BACT</name>
<evidence type="ECO:0008006" key="6">
    <source>
        <dbReference type="Google" id="ProtNLM"/>
    </source>
</evidence>